<evidence type="ECO:0000259" key="3">
    <source>
        <dbReference type="PROSITE" id="PS50089"/>
    </source>
</evidence>
<protein>
    <recommendedName>
        <fullName evidence="3">RING-type domain-containing protein</fullName>
    </recommendedName>
</protein>
<keyword evidence="1" id="KW-0863">Zinc-finger</keyword>
<evidence type="ECO:0000256" key="2">
    <source>
        <dbReference type="SAM" id="MobiDB-lite"/>
    </source>
</evidence>
<reference evidence="4" key="1">
    <citation type="submission" date="2023-05" db="EMBL/GenBank/DDBJ databases">
        <title>Genome and transcriptome analyses reveal genes involved in the formation of fine ridges on petal epidermal cells in Hibiscus trionum.</title>
        <authorList>
            <person name="Koshimizu S."/>
            <person name="Masuda S."/>
            <person name="Ishii T."/>
            <person name="Shirasu K."/>
            <person name="Hoshino A."/>
            <person name="Arita M."/>
        </authorList>
    </citation>
    <scope>NUCLEOTIDE SEQUENCE</scope>
    <source>
        <strain evidence="4">Hamamatsu line</strain>
    </source>
</reference>
<gene>
    <name evidence="4" type="ORF">HRI_004927000</name>
</gene>
<dbReference type="Proteomes" id="UP001165190">
    <property type="component" value="Unassembled WGS sequence"/>
</dbReference>
<evidence type="ECO:0000313" key="5">
    <source>
        <dbReference type="Proteomes" id="UP001165190"/>
    </source>
</evidence>
<proteinExistence type="predicted"/>
<feature type="compositionally biased region" description="Low complexity" evidence="2">
    <location>
        <begin position="100"/>
        <end position="115"/>
    </location>
</feature>
<dbReference type="AlphaFoldDB" id="A0A9W7MP94"/>
<keyword evidence="1" id="KW-0862">Zinc</keyword>
<dbReference type="PANTHER" id="PTHR47531:SF2">
    <property type="entry name" value="RING_U-BOX SUPERFAMILY PROTEIN"/>
    <property type="match status" value="1"/>
</dbReference>
<organism evidence="4 5">
    <name type="scientific">Hibiscus trionum</name>
    <name type="common">Flower of an hour</name>
    <dbReference type="NCBI Taxonomy" id="183268"/>
    <lineage>
        <taxon>Eukaryota</taxon>
        <taxon>Viridiplantae</taxon>
        <taxon>Streptophyta</taxon>
        <taxon>Embryophyta</taxon>
        <taxon>Tracheophyta</taxon>
        <taxon>Spermatophyta</taxon>
        <taxon>Magnoliopsida</taxon>
        <taxon>eudicotyledons</taxon>
        <taxon>Gunneridae</taxon>
        <taxon>Pentapetalae</taxon>
        <taxon>rosids</taxon>
        <taxon>malvids</taxon>
        <taxon>Malvales</taxon>
        <taxon>Malvaceae</taxon>
        <taxon>Malvoideae</taxon>
        <taxon>Hibiscus</taxon>
    </lineage>
</organism>
<comment type="caution">
    <text evidence="4">The sequence shown here is derived from an EMBL/GenBank/DDBJ whole genome shotgun (WGS) entry which is preliminary data.</text>
</comment>
<feature type="compositionally biased region" description="Polar residues" evidence="2">
    <location>
        <begin position="156"/>
        <end position="170"/>
    </location>
</feature>
<accession>A0A9W7MP94</accession>
<dbReference type="InterPro" id="IPR001841">
    <property type="entry name" value="Znf_RING"/>
</dbReference>
<evidence type="ECO:0000256" key="1">
    <source>
        <dbReference type="PROSITE-ProRule" id="PRU00175"/>
    </source>
</evidence>
<dbReference type="PROSITE" id="PS50089">
    <property type="entry name" value="ZF_RING_2"/>
    <property type="match status" value="1"/>
</dbReference>
<evidence type="ECO:0000313" key="4">
    <source>
        <dbReference type="EMBL" id="GMJ12578.1"/>
    </source>
</evidence>
<dbReference type="Gene3D" id="3.30.40.10">
    <property type="entry name" value="Zinc/RING finger domain, C3HC4 (zinc finger)"/>
    <property type="match status" value="1"/>
</dbReference>
<dbReference type="EMBL" id="BSYR01000064">
    <property type="protein sequence ID" value="GMJ12578.1"/>
    <property type="molecule type" value="Genomic_DNA"/>
</dbReference>
<dbReference type="Pfam" id="PF13639">
    <property type="entry name" value="zf-RING_2"/>
    <property type="match status" value="1"/>
</dbReference>
<feature type="compositionally biased region" description="Low complexity" evidence="2">
    <location>
        <begin position="18"/>
        <end position="29"/>
    </location>
</feature>
<feature type="domain" description="RING-type" evidence="3">
    <location>
        <begin position="398"/>
        <end position="440"/>
    </location>
</feature>
<dbReference type="FunFam" id="3.30.40.10:FF:000388">
    <property type="entry name" value="Putative RING zinc finger domain superfamily protein"/>
    <property type="match status" value="1"/>
</dbReference>
<feature type="region of interest" description="Disordered" evidence="2">
    <location>
        <begin position="1"/>
        <end position="119"/>
    </location>
</feature>
<dbReference type="SMART" id="SM00184">
    <property type="entry name" value="RING"/>
    <property type="match status" value="1"/>
</dbReference>
<dbReference type="GO" id="GO:0008270">
    <property type="term" value="F:zinc ion binding"/>
    <property type="evidence" value="ECO:0007669"/>
    <property type="project" value="UniProtKB-KW"/>
</dbReference>
<dbReference type="InterPro" id="IPR013083">
    <property type="entry name" value="Znf_RING/FYVE/PHD"/>
</dbReference>
<keyword evidence="5" id="KW-1185">Reference proteome</keyword>
<dbReference type="OrthoDB" id="8062037at2759"/>
<feature type="compositionally biased region" description="Basic and acidic residues" evidence="2">
    <location>
        <begin position="63"/>
        <end position="75"/>
    </location>
</feature>
<name>A0A9W7MP94_HIBTR</name>
<feature type="region of interest" description="Disordered" evidence="2">
    <location>
        <begin position="132"/>
        <end position="184"/>
    </location>
</feature>
<feature type="compositionally biased region" description="Polar residues" evidence="2">
    <location>
        <begin position="133"/>
        <end position="149"/>
    </location>
</feature>
<dbReference type="PANTHER" id="PTHR47531">
    <property type="entry name" value="RING/U-BOX SUPERFAMILY PROTEIN"/>
    <property type="match status" value="1"/>
</dbReference>
<sequence>MGTGGSKACCRVGGQGGRESASASSSSSGGDRRGKCKGKNRVFRSSCLGALSGSESPKPNFHHQKEPASESDRVKKECRKKIGGKTTSHGEMPLPAPRITSGGSTSGAATTAAHHSPSRCLSGLSFQLRRGNSLGSSTECPVSPTNLSMLNRDDNSGTIEPQQPPRNSCSPIIVNDSDGSGEAVESNARFSRALSVGRLRDRVLGRASSLCPSQQDIQVITNQTQELATSTSATITTSAHASSIVPHNEIETPRSREARHHDLLHHRSNFLERRRRIRSQVRALQRLGSRFENFSGHERSCILSGQHRTGQCTCRVNNRDSSSNDDANSSRSSVSRIVMLAEALFEVLDEIHQQSLVLSSQSSVSSIGSVPAPKEVVESLPVKLFKSQKLKNDEVVQCYICLVEYEEGDIIRRLPCNHEFHRTCIDKWLKEIHRVCPLCRGDVCGPNWMPAEN</sequence>
<dbReference type="SUPFAM" id="SSF57850">
    <property type="entry name" value="RING/U-box"/>
    <property type="match status" value="1"/>
</dbReference>
<keyword evidence="1" id="KW-0479">Metal-binding</keyword>